<evidence type="ECO:0000313" key="1">
    <source>
        <dbReference type="EMBL" id="QQD72979.1"/>
    </source>
</evidence>
<dbReference type="Proteomes" id="UP000595420">
    <property type="component" value="Chromosome"/>
</dbReference>
<sequence length="141" mass="15961">MTAKTEHPDDLAIDAFAEAMKAKMRRSREEKGRGGWQTATPEHLAQLLMEHINKGDPVDIANFCMMLHQNGASQYVIEQAWAEKCTSGLAKILEPGEIVENGHYLVNDGKHLYMEYIGDIKPDPENIGSYYGPLKWKTEER</sequence>
<protein>
    <submittedName>
        <fullName evidence="1">Uncharacterized protein</fullName>
    </submittedName>
</protein>
<gene>
    <name evidence="1" type="ORF">H2515_01160</name>
</gene>
<dbReference type="RefSeq" id="WP_198660716.1">
    <property type="nucleotide sequence ID" value="NZ_CP059488.1"/>
</dbReference>
<evidence type="ECO:0000313" key="2">
    <source>
        <dbReference type="Proteomes" id="UP000595420"/>
    </source>
</evidence>
<reference evidence="1 2" key="1">
    <citation type="submission" date="2020-07" db="EMBL/GenBank/DDBJ databases">
        <title>Complete genome sequence analysis of Acidithiobacillus ferrivorans XJFY6S-08 reveals extreme environmental adaptation to alpine acid mine drainage.</title>
        <authorList>
            <person name="Yan L."/>
            <person name="Ni Y."/>
        </authorList>
    </citation>
    <scope>NUCLEOTIDE SEQUENCE [LARGE SCALE GENOMIC DNA]</scope>
    <source>
        <strain evidence="1 2">XJFY6S-08</strain>
    </source>
</reference>
<organism evidence="1 2">
    <name type="scientific">Acidithiobacillus ferrivorans</name>
    <dbReference type="NCBI Taxonomy" id="160808"/>
    <lineage>
        <taxon>Bacteria</taxon>
        <taxon>Pseudomonadati</taxon>
        <taxon>Pseudomonadota</taxon>
        <taxon>Acidithiobacillia</taxon>
        <taxon>Acidithiobacillales</taxon>
        <taxon>Acidithiobacillaceae</taxon>
        <taxon>Acidithiobacillus</taxon>
    </lineage>
</organism>
<name>A0A7T4WE67_9PROT</name>
<proteinExistence type="predicted"/>
<dbReference type="AlphaFoldDB" id="A0A7T4WE67"/>
<dbReference type="EMBL" id="CP059488">
    <property type="protein sequence ID" value="QQD72979.1"/>
    <property type="molecule type" value="Genomic_DNA"/>
</dbReference>
<accession>A0A7T4WE67</accession>